<dbReference type="KEGG" id="run:DR864_23210"/>
<keyword evidence="3" id="KW-1185">Reference proteome</keyword>
<evidence type="ECO:0000256" key="1">
    <source>
        <dbReference type="SAM" id="SignalP"/>
    </source>
</evidence>
<gene>
    <name evidence="2" type="ORF">DR864_23210</name>
</gene>
<name>A0A344TP69_9BACT</name>
<dbReference type="AlphaFoldDB" id="A0A344TP69"/>
<sequence length="126" mass="13794">MKKASLFFIALFLGVLTKGFSQTASAPDFFAGKWEIALEGTPMGDVKFATNLVRKDGKLTGDLARAGEPNAEKRPITKIEETDKTLKIYFESSQGGEISIDLTKVDDNNLKGTLMDFTATAKRVKE</sequence>
<dbReference type="EMBL" id="CP030850">
    <property type="protein sequence ID" value="AXE20440.1"/>
    <property type="molecule type" value="Genomic_DNA"/>
</dbReference>
<protein>
    <submittedName>
        <fullName evidence="2">Uncharacterized protein</fullName>
    </submittedName>
</protein>
<organism evidence="2 3">
    <name type="scientific">Runella rosea</name>
    <dbReference type="NCBI Taxonomy" id="2259595"/>
    <lineage>
        <taxon>Bacteria</taxon>
        <taxon>Pseudomonadati</taxon>
        <taxon>Bacteroidota</taxon>
        <taxon>Cytophagia</taxon>
        <taxon>Cytophagales</taxon>
        <taxon>Spirosomataceae</taxon>
        <taxon>Runella</taxon>
    </lineage>
</organism>
<feature type="signal peptide" evidence="1">
    <location>
        <begin position="1"/>
        <end position="26"/>
    </location>
</feature>
<accession>A0A344TP69</accession>
<evidence type="ECO:0000313" key="2">
    <source>
        <dbReference type="EMBL" id="AXE20440.1"/>
    </source>
</evidence>
<feature type="chain" id="PRO_5016940038" evidence="1">
    <location>
        <begin position="27"/>
        <end position="126"/>
    </location>
</feature>
<dbReference type="OrthoDB" id="1100674at2"/>
<dbReference type="RefSeq" id="WP_114069203.1">
    <property type="nucleotide sequence ID" value="NZ_CP030850.1"/>
</dbReference>
<proteinExistence type="predicted"/>
<keyword evidence="1" id="KW-0732">Signal</keyword>
<dbReference type="Proteomes" id="UP000251993">
    <property type="component" value="Chromosome"/>
</dbReference>
<evidence type="ECO:0000313" key="3">
    <source>
        <dbReference type="Proteomes" id="UP000251993"/>
    </source>
</evidence>
<reference evidence="2 3" key="1">
    <citation type="submission" date="2018-07" db="EMBL/GenBank/DDBJ databases">
        <title>Genome sequencing of Runella.</title>
        <authorList>
            <person name="Baek M.-G."/>
            <person name="Yi H."/>
        </authorList>
    </citation>
    <scope>NUCLEOTIDE SEQUENCE [LARGE SCALE GENOMIC DNA]</scope>
    <source>
        <strain evidence="2 3">HYN0085</strain>
    </source>
</reference>